<dbReference type="PANTHER" id="PTHR43760:SF1">
    <property type="entry name" value="ENDORIBONUCLEASE L-PSP_CHORISMATE MUTASE-LIKE DOMAIN-CONTAINING PROTEIN"/>
    <property type="match status" value="1"/>
</dbReference>
<proteinExistence type="predicted"/>
<dbReference type="InterPro" id="IPR035959">
    <property type="entry name" value="RutC-like_sf"/>
</dbReference>
<comment type="caution">
    <text evidence="2">The sequence shown here is derived from an EMBL/GenBank/DDBJ whole genome shotgun (WGS) entry which is preliminary data.</text>
</comment>
<organism evidence="2 3">
    <name type="scientific">Sphingorhabdus buctiana</name>
    <dbReference type="NCBI Taxonomy" id="1508805"/>
    <lineage>
        <taxon>Bacteria</taxon>
        <taxon>Pseudomonadati</taxon>
        <taxon>Pseudomonadota</taxon>
        <taxon>Alphaproteobacteria</taxon>
        <taxon>Sphingomonadales</taxon>
        <taxon>Sphingomonadaceae</taxon>
        <taxon>Sphingorhabdus</taxon>
    </lineage>
</organism>
<dbReference type="Pfam" id="PF14588">
    <property type="entry name" value="YjgF_endoribonc"/>
    <property type="match status" value="1"/>
</dbReference>
<name>A0ABW4MED0_9SPHN</name>
<keyword evidence="3" id="KW-1185">Reference proteome</keyword>
<sequence length="156" mass="16004">MNMVDRQLAKLGIALPHVPPPVANYVPFTSHKGVVTISGQLPRGADGLLTGCLGDGLPIDQGVEAARLCAIAVLAVLKEAVGGDFGRLAGCIQISGFVRSTSSFEEHSTVINGASDLLVSVLGEKGRHARAAIGVVSLPFGAAVEVSAQFQLADYA</sequence>
<dbReference type="InterPro" id="IPR013813">
    <property type="entry name" value="Endoribo_LPSP/chorism_mut-like"/>
</dbReference>
<dbReference type="CDD" id="cd02199">
    <property type="entry name" value="YjgF_YER057c_UK114_like_1"/>
    <property type="match status" value="1"/>
</dbReference>
<dbReference type="SUPFAM" id="SSF55298">
    <property type="entry name" value="YjgF-like"/>
    <property type="match status" value="1"/>
</dbReference>
<dbReference type="EMBL" id="JBHUEL010000009">
    <property type="protein sequence ID" value="MFD1767270.1"/>
    <property type="molecule type" value="Genomic_DNA"/>
</dbReference>
<reference evidence="3" key="1">
    <citation type="journal article" date="2019" name="Int. J. Syst. Evol. Microbiol.">
        <title>The Global Catalogue of Microorganisms (GCM) 10K type strain sequencing project: providing services to taxonomists for standard genome sequencing and annotation.</title>
        <authorList>
            <consortium name="The Broad Institute Genomics Platform"/>
            <consortium name="The Broad Institute Genome Sequencing Center for Infectious Disease"/>
            <person name="Wu L."/>
            <person name="Ma J."/>
        </authorList>
    </citation>
    <scope>NUCLEOTIDE SEQUENCE [LARGE SCALE GENOMIC DNA]</scope>
    <source>
        <strain evidence="3">CGMCC 1.12449</strain>
    </source>
</reference>
<evidence type="ECO:0000313" key="3">
    <source>
        <dbReference type="Proteomes" id="UP001597215"/>
    </source>
</evidence>
<evidence type="ECO:0000259" key="1">
    <source>
        <dbReference type="Pfam" id="PF14588"/>
    </source>
</evidence>
<evidence type="ECO:0000313" key="2">
    <source>
        <dbReference type="EMBL" id="MFD1767270.1"/>
    </source>
</evidence>
<feature type="domain" description="Endoribonuclease L-PSP/chorismate mutase-like" evidence="1">
    <location>
        <begin position="8"/>
        <end position="137"/>
    </location>
</feature>
<dbReference type="PANTHER" id="PTHR43760">
    <property type="entry name" value="ENDORIBONUCLEASE-RELATED"/>
    <property type="match status" value="1"/>
</dbReference>
<accession>A0ABW4MED0</accession>
<protein>
    <submittedName>
        <fullName evidence="2">RidA family protein</fullName>
    </submittedName>
</protein>
<dbReference type="Gene3D" id="3.30.1330.40">
    <property type="entry name" value="RutC-like"/>
    <property type="match status" value="1"/>
</dbReference>
<dbReference type="Proteomes" id="UP001597215">
    <property type="component" value="Unassembled WGS sequence"/>
</dbReference>
<dbReference type="RefSeq" id="WP_381514485.1">
    <property type="nucleotide sequence ID" value="NZ_JBHUEL010000009.1"/>
</dbReference>
<gene>
    <name evidence="2" type="ORF">ACFSAG_10495</name>
</gene>